<dbReference type="OrthoDB" id="152213at2"/>
<dbReference type="Proteomes" id="UP000217696">
    <property type="component" value="Chromosome"/>
</dbReference>
<evidence type="ECO:0000313" key="1">
    <source>
        <dbReference type="EMBL" id="BAU28874.1"/>
    </source>
</evidence>
<dbReference type="PANTHER" id="PTHR40042">
    <property type="entry name" value="HYPOTHETICAL MEMBRANE SPANNING PROTEIN"/>
    <property type="match status" value="1"/>
</dbReference>
<dbReference type="AlphaFoldDB" id="A0A0U5AYP8"/>
<name>A0A0U5AYP8_9BACL</name>
<gene>
    <name evidence="1" type="ORF">CB4_03051</name>
</gene>
<sequence length="198" mass="22607">MFLWNWFVHQLRAPWFLWTMIVINGLGSVYGFIWYGDQLADTHPAWLRIFVPDSPTASTLFTLVLLTYTLGRSIPALEAFASVTSFKYGVWAVGVIIAGAACGDTLSWQHYMLMISHGGMAVESLLYARFYTIRLRHIGYVAIWTLLNDLLDYTLDIHPWLAEQLEPYDHIVGFATVGLSFVSLALIYSLVRFYRART</sequence>
<protein>
    <submittedName>
        <fullName evidence="1">Uncharacterized protein</fullName>
    </submittedName>
</protein>
<dbReference type="InterPro" id="IPR009845">
    <property type="entry name" value="DUF1405"/>
</dbReference>
<proteinExistence type="predicted"/>
<keyword evidence="2" id="KW-1185">Reference proteome</keyword>
<dbReference type="RefSeq" id="WP_096466570.1">
    <property type="nucleotide sequence ID" value="NZ_AP017312.1"/>
</dbReference>
<dbReference type="Pfam" id="PF07187">
    <property type="entry name" value="DUF1405"/>
    <property type="match status" value="1"/>
</dbReference>
<reference evidence="1 2" key="1">
    <citation type="submission" date="2015-12" db="EMBL/GenBank/DDBJ databases">
        <title>Genome sequence of Aneurinibacillus soli.</title>
        <authorList>
            <person name="Lee J.S."/>
            <person name="Lee K.C."/>
            <person name="Kim K.K."/>
            <person name="Lee B.W."/>
        </authorList>
    </citation>
    <scope>NUCLEOTIDE SEQUENCE [LARGE SCALE GENOMIC DNA]</scope>
    <source>
        <strain evidence="1 2">CB4</strain>
    </source>
</reference>
<accession>A0A0U5AYP8</accession>
<evidence type="ECO:0000313" key="2">
    <source>
        <dbReference type="Proteomes" id="UP000217696"/>
    </source>
</evidence>
<organism evidence="1 2">
    <name type="scientific">Aneurinibacillus soli</name>
    <dbReference type="NCBI Taxonomy" id="1500254"/>
    <lineage>
        <taxon>Bacteria</taxon>
        <taxon>Bacillati</taxon>
        <taxon>Bacillota</taxon>
        <taxon>Bacilli</taxon>
        <taxon>Bacillales</taxon>
        <taxon>Paenibacillaceae</taxon>
        <taxon>Aneurinibacillus group</taxon>
        <taxon>Aneurinibacillus</taxon>
    </lineage>
</organism>
<dbReference type="EMBL" id="AP017312">
    <property type="protein sequence ID" value="BAU28874.1"/>
    <property type="molecule type" value="Genomic_DNA"/>
</dbReference>
<dbReference type="KEGG" id="asoc:CB4_03051"/>
<dbReference type="PANTHER" id="PTHR40042:SF1">
    <property type="entry name" value="DUF1405 DOMAIN-CONTAINING PROTEIN"/>
    <property type="match status" value="1"/>
</dbReference>